<dbReference type="GO" id="GO:0005634">
    <property type="term" value="C:nucleus"/>
    <property type="evidence" value="ECO:0007669"/>
    <property type="project" value="UniProtKB-SubCell"/>
</dbReference>
<evidence type="ECO:0000256" key="6">
    <source>
        <dbReference type="ARBA" id="ARBA00023242"/>
    </source>
</evidence>
<dbReference type="PROSITE" id="PS51937">
    <property type="entry name" value="HNF_P1"/>
    <property type="match status" value="1"/>
</dbReference>
<feature type="region of interest" description="Disordered" evidence="8">
    <location>
        <begin position="805"/>
        <end position="865"/>
    </location>
</feature>
<dbReference type="Pfam" id="PF04814">
    <property type="entry name" value="HNF-1_N"/>
    <property type="match status" value="1"/>
</dbReference>
<dbReference type="InterPro" id="IPR040363">
    <property type="entry name" value="HMBOX1"/>
</dbReference>
<dbReference type="InterPro" id="IPR001356">
    <property type="entry name" value="HD"/>
</dbReference>
<dbReference type="AlphaFoldDB" id="A0A835NKH2"/>
<dbReference type="InterPro" id="IPR009057">
    <property type="entry name" value="Homeodomain-like_sf"/>
</dbReference>
<dbReference type="InterPro" id="IPR001387">
    <property type="entry name" value="Cro/C1-type_HTH"/>
</dbReference>
<dbReference type="FunFam" id="1.10.260.40:FF:000011">
    <property type="entry name" value="homeobox-containing protein 1 isoform X2"/>
    <property type="match status" value="1"/>
</dbReference>
<dbReference type="GO" id="GO:0003691">
    <property type="term" value="F:double-stranded telomeric DNA binding"/>
    <property type="evidence" value="ECO:0007669"/>
    <property type="project" value="InterPro"/>
</dbReference>
<dbReference type="PROSITE" id="PS51936">
    <property type="entry name" value="POU_4"/>
    <property type="match status" value="1"/>
</dbReference>
<dbReference type="CDD" id="cd00093">
    <property type="entry name" value="HTH_XRE"/>
    <property type="match status" value="1"/>
</dbReference>
<dbReference type="InterPro" id="IPR044866">
    <property type="entry name" value="HNF_P1"/>
</dbReference>
<sequence length="962" mass="109157">MFAEHFFGSILFFAIGLEKPWLDVLFFPQFFRHQCKHQNRHQHFYSCVIPLFRAGLDDIVVCRLPAGLQECYPSQALKTQANQELWKNSTLNVHFIISSWFQCNYQPKTRYQAEPFQQVGSSSTKIRGYVLRVLPGAGSQLHHHRDMQSKYPDVKKRDPGPRQREEVLYTAAKVDRTYEIVVPDPVRCSLADKALLAILSSFIFVDNACAGIIRCTPLTFKGSKYHLIPGAGAEIRANVNCVRTVGRVAQIELRRVWTNPDVSSPAQQLNALEYLNGWESPSGFWQSCEKGNFDRPLCLPRIIPLEEKLIKVQVSREEEEGKQKRTGVVDQGKLYFKTFNCTHLLETMSHYTDEPRFTIEQIDLLQRLRRTGMTRHEILHALETLDRLDQEHSDKFGRRSGYGGGSYSNSTNNVPASSSTATASTQTQHSGMSPSPSNSYDTSPQPCTTNQNGRESNDRLSAFNGKMSPTRYPLANSMAQRSYSFEASEEDLDIDDKVEELMRRDSSVIKEEIKAFLANRRISQAVVAQVTGISQSRISHWLLQQGSDLSEQKKRAFYRWYQLEKTNPGATLSMRPAPIPIEEPEWRQTPPPVTATSGTFRLRRGSRFTWRKECLAVMESYFNENQYPDEAKREEIANACNAVIQKPGGRRSREEPILVMYHRACLQGLGFAQERWQLRKNKLVKTPEVLTASGEMWRNYENESLAVPRFFVKYVKSDAVTKFYWKICFKRQNENFIDTLHPLESCQSKLWGKIDRKSLCHSSTLEMTLISVFLLGLAGRQGFVLTDKSEAAILESHGIDVQSPGGYLASTQRGGGGTMFRGRQRSREGRRRQEDLLQTSKLQPSHHTQCLRQGRRASPQPEPCHSTLSFPSTLEFPSLRKGWTSLSQSCVSIIPKKLGTSCTSDFFLQILARATPADDSTSHSDHQDPISLAVEMAAVNHTILALARQGANEIKTEALDDD</sequence>
<dbReference type="PANTHER" id="PTHR14618">
    <property type="entry name" value="HOMEODOX-CONTAINING PROTEIN 1 HMBOX1"/>
    <property type="match status" value="1"/>
</dbReference>
<dbReference type="Pfam" id="PF00046">
    <property type="entry name" value="Homeodomain"/>
    <property type="match status" value="1"/>
</dbReference>
<feature type="compositionally biased region" description="Polar residues" evidence="8">
    <location>
        <begin position="428"/>
        <end position="454"/>
    </location>
</feature>
<evidence type="ECO:0000313" key="11">
    <source>
        <dbReference type="EMBL" id="KAG0116798.1"/>
    </source>
</evidence>
<evidence type="ECO:0000256" key="4">
    <source>
        <dbReference type="ARBA" id="ARBA00023155"/>
    </source>
</evidence>
<accession>A0A835NKH2</accession>
<evidence type="ECO:0000256" key="2">
    <source>
        <dbReference type="ARBA" id="ARBA00023015"/>
    </source>
</evidence>
<feature type="region of interest" description="Disordered" evidence="8">
    <location>
        <begin position="396"/>
        <end position="471"/>
    </location>
</feature>
<feature type="domain" description="POU-specific atypical" evidence="9">
    <location>
        <begin position="481"/>
        <end position="577"/>
    </location>
</feature>
<feature type="domain" description="HNF-p1" evidence="10">
    <location>
        <begin position="353"/>
        <end position="384"/>
    </location>
</feature>
<dbReference type="EMBL" id="JADDUC010000160">
    <property type="protein sequence ID" value="KAG0116798.1"/>
    <property type="molecule type" value="Genomic_DNA"/>
</dbReference>
<feature type="compositionally biased region" description="Basic and acidic residues" evidence="8">
    <location>
        <begin position="825"/>
        <end position="835"/>
    </location>
</feature>
<keyword evidence="5" id="KW-0804">Transcription</keyword>
<feature type="compositionally biased region" description="Low complexity" evidence="8">
    <location>
        <begin position="407"/>
        <end position="427"/>
    </location>
</feature>
<dbReference type="OrthoDB" id="5856131at2759"/>
<dbReference type="EMBL" id="JADDUC020000003">
    <property type="protein sequence ID" value="KAI1241344.1"/>
    <property type="molecule type" value="Genomic_DNA"/>
</dbReference>
<keyword evidence="2" id="KW-0805">Transcription regulation</keyword>
<proteinExistence type="predicted"/>
<dbReference type="Gene3D" id="1.10.10.60">
    <property type="entry name" value="Homeodomain-like"/>
    <property type="match status" value="1"/>
</dbReference>
<organism evidence="11">
    <name type="scientific">Lamprotornis superbus</name>
    <dbReference type="NCBI Taxonomy" id="245042"/>
    <lineage>
        <taxon>Eukaryota</taxon>
        <taxon>Metazoa</taxon>
        <taxon>Chordata</taxon>
        <taxon>Craniata</taxon>
        <taxon>Vertebrata</taxon>
        <taxon>Euteleostomi</taxon>
        <taxon>Archelosauria</taxon>
        <taxon>Archosauria</taxon>
        <taxon>Dinosauria</taxon>
        <taxon>Saurischia</taxon>
        <taxon>Theropoda</taxon>
        <taxon>Coelurosauria</taxon>
        <taxon>Aves</taxon>
        <taxon>Neognathae</taxon>
        <taxon>Neoaves</taxon>
        <taxon>Telluraves</taxon>
        <taxon>Australaves</taxon>
        <taxon>Passeriformes</taxon>
        <taxon>Sturnidae</taxon>
        <taxon>Lamprotornis</taxon>
    </lineage>
</organism>
<comment type="subcellular location">
    <subcellularLocation>
        <location evidence="1 7">Nucleus</location>
    </subcellularLocation>
</comment>
<evidence type="ECO:0000256" key="3">
    <source>
        <dbReference type="ARBA" id="ARBA00023125"/>
    </source>
</evidence>
<dbReference type="CDD" id="cd00086">
    <property type="entry name" value="homeodomain"/>
    <property type="match status" value="1"/>
</dbReference>
<keyword evidence="6 7" id="KW-0539">Nucleus</keyword>
<evidence type="ECO:0000256" key="7">
    <source>
        <dbReference type="RuleBase" id="RU000682"/>
    </source>
</evidence>
<feature type="compositionally biased region" description="Polar residues" evidence="8">
    <location>
        <begin position="836"/>
        <end position="851"/>
    </location>
</feature>
<reference evidence="12 13" key="2">
    <citation type="journal article" date="2021" name="J. Hered.">
        <title>Feather Gene Expression Elucidates the Developmental Basis of Plumage Iridescence in African Starlings.</title>
        <authorList>
            <person name="Rubenstein D.R."/>
            <person name="Corvelo A."/>
            <person name="MacManes M.D."/>
            <person name="Maia R."/>
            <person name="Narzisi G."/>
            <person name="Rousaki A."/>
            <person name="Vandenabeele P."/>
            <person name="Shawkey M.D."/>
            <person name="Solomon J."/>
        </authorList>
    </citation>
    <scope>NUCLEOTIDE SEQUENCE [LARGE SCALE GENOMIC DNA]</scope>
    <source>
        <strain evidence="12">SS15</strain>
    </source>
</reference>
<gene>
    <name evidence="12" type="ORF">IHE44_0009827</name>
    <name evidence="11" type="ORF">IHE44_003539</name>
</gene>
<evidence type="ECO:0000259" key="9">
    <source>
        <dbReference type="PROSITE" id="PS51936"/>
    </source>
</evidence>
<evidence type="ECO:0000256" key="8">
    <source>
        <dbReference type="SAM" id="MobiDB-lite"/>
    </source>
</evidence>
<protein>
    <recommendedName>
        <fullName evidence="14">Homeobox-containing protein 1</fullName>
    </recommendedName>
</protein>
<dbReference type="Proteomes" id="UP000618051">
    <property type="component" value="Unassembled WGS sequence"/>
</dbReference>
<dbReference type="SUPFAM" id="SSF47413">
    <property type="entry name" value="lambda repressor-like DNA-binding domains"/>
    <property type="match status" value="1"/>
</dbReference>
<dbReference type="PANTHER" id="PTHR14618:SF0">
    <property type="entry name" value="HOMEOBOX-CONTAINING PROTEIN 1"/>
    <property type="match status" value="1"/>
</dbReference>
<reference evidence="11" key="1">
    <citation type="submission" date="2020-10" db="EMBL/GenBank/DDBJ databases">
        <title>Feather gene expression reveals the developmental basis of iridescence in African starlings.</title>
        <authorList>
            <person name="Rubenstein D.R."/>
        </authorList>
    </citation>
    <scope>NUCLEOTIDE SEQUENCE</scope>
    <source>
        <strain evidence="11">SS15</strain>
        <tissue evidence="11">Liver</tissue>
    </source>
</reference>
<evidence type="ECO:0000313" key="12">
    <source>
        <dbReference type="EMBL" id="KAI1241344.1"/>
    </source>
</evidence>
<evidence type="ECO:0000256" key="1">
    <source>
        <dbReference type="ARBA" id="ARBA00004123"/>
    </source>
</evidence>
<dbReference type="InterPro" id="IPR010982">
    <property type="entry name" value="Lambda_DNA-bd_dom_sf"/>
</dbReference>
<keyword evidence="3 7" id="KW-0238">DNA-binding</keyword>
<dbReference type="SUPFAM" id="SSF46689">
    <property type="entry name" value="Homeodomain-like"/>
    <property type="match status" value="1"/>
</dbReference>
<keyword evidence="13" id="KW-1185">Reference proteome</keyword>
<name>A0A835NKH2_9PASS</name>
<keyword evidence="4 7" id="KW-0371">Homeobox</keyword>
<evidence type="ECO:0000313" key="13">
    <source>
        <dbReference type="Proteomes" id="UP000618051"/>
    </source>
</evidence>
<comment type="caution">
    <text evidence="11">The sequence shown here is derived from an EMBL/GenBank/DDBJ whole genome shotgun (WGS) entry which is preliminary data.</text>
</comment>
<dbReference type="InterPro" id="IPR044869">
    <property type="entry name" value="HNF-1_POU"/>
</dbReference>
<reference evidence="12" key="3">
    <citation type="submission" date="2022-01" db="EMBL/GenBank/DDBJ databases">
        <authorList>
            <person name="Rubenstein D.R."/>
        </authorList>
    </citation>
    <scope>NUCLEOTIDE SEQUENCE</scope>
    <source>
        <strain evidence="12">SS15</strain>
        <tissue evidence="12">Liver</tissue>
    </source>
</reference>
<dbReference type="InterPro" id="IPR006899">
    <property type="entry name" value="HNF-1_N"/>
</dbReference>
<evidence type="ECO:0008006" key="14">
    <source>
        <dbReference type="Google" id="ProtNLM"/>
    </source>
</evidence>
<evidence type="ECO:0000256" key="5">
    <source>
        <dbReference type="ARBA" id="ARBA00023163"/>
    </source>
</evidence>
<evidence type="ECO:0000259" key="10">
    <source>
        <dbReference type="PROSITE" id="PS51937"/>
    </source>
</evidence>
<dbReference type="Gene3D" id="1.10.260.40">
    <property type="entry name" value="lambda repressor-like DNA-binding domains"/>
    <property type="match status" value="1"/>
</dbReference>
<dbReference type="GO" id="GO:0045893">
    <property type="term" value="P:positive regulation of DNA-templated transcription"/>
    <property type="evidence" value="ECO:0007669"/>
    <property type="project" value="InterPro"/>
</dbReference>